<keyword evidence="2" id="KW-1185">Reference proteome</keyword>
<dbReference type="EMBL" id="RCTF01000011">
    <property type="protein sequence ID" value="RLP77178.1"/>
    <property type="molecule type" value="Genomic_DNA"/>
</dbReference>
<gene>
    <name evidence="1" type="ORF">D9R14_14330</name>
</gene>
<dbReference type="GO" id="GO:0008168">
    <property type="term" value="F:methyltransferase activity"/>
    <property type="evidence" value="ECO:0007669"/>
    <property type="project" value="UniProtKB-KW"/>
</dbReference>
<dbReference type="AlphaFoldDB" id="A0A3L7ABS8"/>
<name>A0A3L7ABS8_9HYPH</name>
<protein>
    <submittedName>
        <fullName evidence="1">Class I SAM-dependent methyltransferase</fullName>
    </submittedName>
</protein>
<dbReference type="OrthoDB" id="7192174at2"/>
<accession>A0A3L7ABS8</accession>
<dbReference type="InterPro" id="IPR029063">
    <property type="entry name" value="SAM-dependent_MTases_sf"/>
</dbReference>
<sequence>MSVQNQRLVDYCRSGRKKVNGWFARNDAELFLRILDLQQELGVSGSAVEIGVHHGKSFVPLCLALTGSEKALCIDIFDDQSLNVDNSGQGNRAVFEANLGKFGIEPARTIIRKASSLDVKPQEITEAVGPVRFFSVDGGHWHDIVINDLDLAAATLAEGGVIALDDFLKQAWPDVSYGFFDWHREKGQDFAPIAMGTSKLYLARKSFAQKYLDGLMASPEIRSRIYKVYDFMGVKVPVLIEPYPAFVIAAKNKLAESNGELLDKLLALKRRYMS</sequence>
<organism evidence="1 2">
    <name type="scientific">Xanthobacter tagetidis</name>
    <dbReference type="NCBI Taxonomy" id="60216"/>
    <lineage>
        <taxon>Bacteria</taxon>
        <taxon>Pseudomonadati</taxon>
        <taxon>Pseudomonadota</taxon>
        <taxon>Alphaproteobacteria</taxon>
        <taxon>Hyphomicrobiales</taxon>
        <taxon>Xanthobacteraceae</taxon>
        <taxon>Xanthobacter</taxon>
    </lineage>
</organism>
<keyword evidence="1" id="KW-0489">Methyltransferase</keyword>
<evidence type="ECO:0000313" key="1">
    <source>
        <dbReference type="EMBL" id="RLP77178.1"/>
    </source>
</evidence>
<evidence type="ECO:0000313" key="2">
    <source>
        <dbReference type="Proteomes" id="UP000269692"/>
    </source>
</evidence>
<dbReference type="GO" id="GO:0032259">
    <property type="term" value="P:methylation"/>
    <property type="evidence" value="ECO:0007669"/>
    <property type="project" value="UniProtKB-KW"/>
</dbReference>
<keyword evidence="1" id="KW-0808">Transferase</keyword>
<dbReference type="Proteomes" id="UP000269692">
    <property type="component" value="Unassembled WGS sequence"/>
</dbReference>
<proteinExistence type="predicted"/>
<reference evidence="1 2" key="1">
    <citation type="submission" date="2018-10" db="EMBL/GenBank/DDBJ databases">
        <title>Xanthobacter tagetidis genome sequencing and assembly.</title>
        <authorList>
            <person name="Maclea K.S."/>
            <person name="Goen A.E."/>
            <person name="Fatima S.A."/>
        </authorList>
    </citation>
    <scope>NUCLEOTIDE SEQUENCE [LARGE SCALE GENOMIC DNA]</scope>
    <source>
        <strain evidence="1 2">ATCC 700314</strain>
    </source>
</reference>
<dbReference type="Pfam" id="PF13578">
    <property type="entry name" value="Methyltransf_24"/>
    <property type="match status" value="1"/>
</dbReference>
<dbReference type="Gene3D" id="3.40.50.150">
    <property type="entry name" value="Vaccinia Virus protein VP39"/>
    <property type="match status" value="1"/>
</dbReference>
<dbReference type="SUPFAM" id="SSF53335">
    <property type="entry name" value="S-adenosyl-L-methionine-dependent methyltransferases"/>
    <property type="match status" value="1"/>
</dbReference>
<dbReference type="RefSeq" id="WP_121624016.1">
    <property type="nucleotide sequence ID" value="NZ_JACIIW010000008.1"/>
</dbReference>
<comment type="caution">
    <text evidence="1">The sequence shown here is derived from an EMBL/GenBank/DDBJ whole genome shotgun (WGS) entry which is preliminary data.</text>
</comment>